<dbReference type="KEGG" id="gmw:113514361"/>
<evidence type="ECO:0000256" key="1">
    <source>
        <dbReference type="SAM" id="MobiDB-lite"/>
    </source>
</evidence>
<feature type="compositionally biased region" description="Basic and acidic residues" evidence="1">
    <location>
        <begin position="51"/>
        <end position="60"/>
    </location>
</feature>
<keyword evidence="2" id="KW-1185">Reference proteome</keyword>
<feature type="compositionally biased region" description="Low complexity" evidence="1">
    <location>
        <begin position="41"/>
        <end position="50"/>
    </location>
</feature>
<evidence type="ECO:0000313" key="3">
    <source>
        <dbReference type="RefSeq" id="XP_026754234.1"/>
    </source>
</evidence>
<gene>
    <name evidence="3" type="primary">LOC113514361</name>
</gene>
<feature type="region of interest" description="Disordered" evidence="1">
    <location>
        <begin position="318"/>
        <end position="345"/>
    </location>
</feature>
<name>A0A6J1WQC0_GALME</name>
<feature type="region of interest" description="Disordered" evidence="1">
    <location>
        <begin position="1"/>
        <end position="83"/>
    </location>
</feature>
<dbReference type="Gene3D" id="6.10.140.1020">
    <property type="match status" value="1"/>
</dbReference>
<proteinExistence type="predicted"/>
<dbReference type="GeneID" id="113514361"/>
<accession>A0A6J1WQC0</accession>
<feature type="compositionally biased region" description="Polar residues" evidence="1">
    <location>
        <begin position="1"/>
        <end position="10"/>
    </location>
</feature>
<dbReference type="Proteomes" id="UP001652740">
    <property type="component" value="Unplaced"/>
</dbReference>
<dbReference type="OrthoDB" id="10051617at2759"/>
<protein>
    <submittedName>
        <fullName evidence="3">Uncharacterized protein LOC113514361</fullName>
    </submittedName>
</protein>
<dbReference type="AlphaFoldDB" id="A0A6J1WQC0"/>
<evidence type="ECO:0000313" key="2">
    <source>
        <dbReference type="Proteomes" id="UP001652740"/>
    </source>
</evidence>
<dbReference type="RefSeq" id="XP_026754234.1">
    <property type="nucleotide sequence ID" value="XM_026898433.3"/>
</dbReference>
<organism evidence="2 3">
    <name type="scientific">Galleria mellonella</name>
    <name type="common">Greater wax moth</name>
    <dbReference type="NCBI Taxonomy" id="7137"/>
    <lineage>
        <taxon>Eukaryota</taxon>
        <taxon>Metazoa</taxon>
        <taxon>Ecdysozoa</taxon>
        <taxon>Arthropoda</taxon>
        <taxon>Hexapoda</taxon>
        <taxon>Insecta</taxon>
        <taxon>Pterygota</taxon>
        <taxon>Neoptera</taxon>
        <taxon>Endopterygota</taxon>
        <taxon>Lepidoptera</taxon>
        <taxon>Glossata</taxon>
        <taxon>Ditrysia</taxon>
        <taxon>Pyraloidea</taxon>
        <taxon>Pyralidae</taxon>
        <taxon>Galleriinae</taxon>
        <taxon>Galleria</taxon>
    </lineage>
</organism>
<dbReference type="InParanoid" id="A0A6J1WQC0"/>
<feature type="compositionally biased region" description="Polar residues" evidence="1">
    <location>
        <begin position="322"/>
        <end position="339"/>
    </location>
</feature>
<reference evidence="3" key="1">
    <citation type="submission" date="2025-08" db="UniProtKB">
        <authorList>
            <consortium name="RefSeq"/>
        </authorList>
    </citation>
    <scope>IDENTIFICATION</scope>
    <source>
        <tissue evidence="3">Whole larvae</tissue>
    </source>
</reference>
<sequence length="479" mass="54899">MSSIKSTNIAESPKTPGGISKSLLTPCRRVGLSRNWRKGGSSPFISPLSSKSDDIIQEKYTRKRKNRENDVRQDENNTTNIEEIDETSVQKDNVNKTPHRNFELSRHKRSKTLLPVLTSETETHTNLRQKLKEENRVTIKDTLLKDNLVNIYPDIDKNMEVSSVHLDSESKKGASSSTLFNQDIVIESQFDENCVDHKKTFKQIQENKKDKKIPENLIKECTIVIQKNIFKKDIQKPAEVNSTSQTLFDSDSDDIPLCNLNKVDNSQNKIQTEVLKLKENDDFIETNTVSTKKVDNKKLSVGNLKKLKMKNKSKENIKICKTQKNIKQQDSTPSSQSSYNDDDDDFEVNNKRTILIKKTYDKISKPVKAKSTGSITQKDIDELRSRIKIKKKLLLTKAKTEDTAELRTLVKKWQKGCQDALIELMELMRKKFPDKPNMEYSEMLQMLKIPATLVGYDSDNDCFVTPDDSSIILSKFNDI</sequence>